<evidence type="ECO:0000256" key="1">
    <source>
        <dbReference type="ARBA" id="ARBA00023015"/>
    </source>
</evidence>
<protein>
    <recommendedName>
        <fullName evidence="3">Polycomb protein SUZ12-like zinc finger domain-containing protein</fullName>
    </recommendedName>
</protein>
<evidence type="ECO:0000256" key="2">
    <source>
        <dbReference type="ARBA" id="ARBA00023163"/>
    </source>
</evidence>
<keyword evidence="2" id="KW-0804">Transcription</keyword>
<reference evidence="4" key="1">
    <citation type="submission" date="2020-07" db="EMBL/GenBank/DDBJ databases">
        <title>Genome sequence and genetic diversity analysis of an under-domesticated orphan crop, white fonio (Digitaria exilis).</title>
        <authorList>
            <person name="Bennetzen J.L."/>
            <person name="Chen S."/>
            <person name="Ma X."/>
            <person name="Wang X."/>
            <person name="Yssel A.E.J."/>
            <person name="Chaluvadi S.R."/>
            <person name="Johnson M."/>
            <person name="Gangashetty P."/>
            <person name="Hamidou F."/>
            <person name="Sanogo M.D."/>
            <person name="Zwaenepoel A."/>
            <person name="Wallace J."/>
            <person name="Van De Peer Y."/>
            <person name="Van Deynze A."/>
        </authorList>
    </citation>
    <scope>NUCLEOTIDE SEQUENCE</scope>
    <source>
        <tissue evidence="4">Leaves</tissue>
    </source>
</reference>
<dbReference type="GO" id="GO:0031490">
    <property type="term" value="F:chromatin DNA binding"/>
    <property type="evidence" value="ECO:0007669"/>
    <property type="project" value="TreeGrafter"/>
</dbReference>
<evidence type="ECO:0000313" key="4">
    <source>
        <dbReference type="EMBL" id="KAF8666205.1"/>
    </source>
</evidence>
<gene>
    <name evidence="4" type="ORF">HU200_053735</name>
</gene>
<dbReference type="PANTHER" id="PTHR22597:SF0">
    <property type="entry name" value="POLYCOMB PROTEIN SUZ12"/>
    <property type="match status" value="1"/>
</dbReference>
<sequence length="157" mass="17777">MTCIELFKGLQYHLLTSHDLFNFVFWMTEKGQGVAVSLKRNTNQDFPARVDPRKRTFSYFSKYKKRQRIVAAAEAIILSKATELIILSKATDMMIPMNTTEMMVSTKAIGMIVPPKETETFDLTKSIETTKQGHLSAGMGSKPPMYTHLSFEDSSVK</sequence>
<proteinExistence type="predicted"/>
<feature type="domain" description="Polycomb protein SUZ12-like zinc finger" evidence="3">
    <location>
        <begin position="5"/>
        <end position="40"/>
    </location>
</feature>
<name>A0A835ANQ4_9POAL</name>
<comment type="caution">
    <text evidence="4">The sequence shown here is derived from an EMBL/GenBank/DDBJ whole genome shotgun (WGS) entry which is preliminary data.</text>
</comment>
<keyword evidence="5" id="KW-1185">Reference proteome</keyword>
<dbReference type="EMBL" id="JACEFO010002314">
    <property type="protein sequence ID" value="KAF8666205.1"/>
    <property type="molecule type" value="Genomic_DNA"/>
</dbReference>
<dbReference type="PANTHER" id="PTHR22597">
    <property type="entry name" value="POLYCOMB GROUP PROTEIN"/>
    <property type="match status" value="1"/>
</dbReference>
<dbReference type="InterPro" id="IPR057540">
    <property type="entry name" value="Znf_SUZ12"/>
</dbReference>
<accession>A0A835ANQ4</accession>
<dbReference type="OrthoDB" id="166746at2759"/>
<organism evidence="4 5">
    <name type="scientific">Digitaria exilis</name>
    <dbReference type="NCBI Taxonomy" id="1010633"/>
    <lineage>
        <taxon>Eukaryota</taxon>
        <taxon>Viridiplantae</taxon>
        <taxon>Streptophyta</taxon>
        <taxon>Embryophyta</taxon>
        <taxon>Tracheophyta</taxon>
        <taxon>Spermatophyta</taxon>
        <taxon>Magnoliopsida</taxon>
        <taxon>Liliopsida</taxon>
        <taxon>Poales</taxon>
        <taxon>Poaceae</taxon>
        <taxon>PACMAD clade</taxon>
        <taxon>Panicoideae</taxon>
        <taxon>Panicodae</taxon>
        <taxon>Paniceae</taxon>
        <taxon>Anthephorinae</taxon>
        <taxon>Digitaria</taxon>
    </lineage>
</organism>
<evidence type="ECO:0000259" key="3">
    <source>
        <dbReference type="Pfam" id="PF23320"/>
    </source>
</evidence>
<dbReference type="AlphaFoldDB" id="A0A835ANQ4"/>
<dbReference type="GO" id="GO:0005634">
    <property type="term" value="C:nucleus"/>
    <property type="evidence" value="ECO:0007669"/>
    <property type="project" value="UniProtKB-ARBA"/>
</dbReference>
<evidence type="ECO:0000313" key="5">
    <source>
        <dbReference type="Proteomes" id="UP000636709"/>
    </source>
</evidence>
<dbReference type="Pfam" id="PF23320">
    <property type="entry name" value="Zn_SUZ12"/>
    <property type="match status" value="1"/>
</dbReference>
<keyword evidence="1" id="KW-0805">Transcription regulation</keyword>
<dbReference type="Proteomes" id="UP000636709">
    <property type="component" value="Unassembled WGS sequence"/>
</dbReference>